<sequence>MGAMTVELYEVRAPNTTSNFIELANRGFYNGLTFHRVIDNFMIQGGDPKGDGTGGSGKTIKLETDPELTHVDGAVAMARSAHPDSASSQFYICDGAQHRLDGQYAVFGRVINGMDVVRAIAEVETDARDRPVENVTIILITIQES</sequence>
<dbReference type="EMBL" id="PQXF01000035">
    <property type="protein sequence ID" value="PXF58548.1"/>
    <property type="molecule type" value="Genomic_DNA"/>
</dbReference>
<evidence type="ECO:0000313" key="2">
    <source>
        <dbReference type="Proteomes" id="UP000248329"/>
    </source>
</evidence>
<comment type="caution">
    <text evidence="1">The sequence shown here is derived from an EMBL/GenBank/DDBJ whole genome shotgun (WGS) entry which is preliminary data.</text>
</comment>
<reference evidence="1" key="1">
    <citation type="submission" date="2018-01" db="EMBL/GenBank/DDBJ databases">
        <authorList>
            <person name="Krukenberg V."/>
        </authorList>
    </citation>
    <scope>NUCLEOTIDE SEQUENCE</scope>
    <source>
        <strain evidence="1">E20ANME2</strain>
    </source>
</reference>
<protein>
    <submittedName>
        <fullName evidence="1">Peptidylprolyl isomerase</fullName>
    </submittedName>
</protein>
<accession>A0AC61L054</accession>
<gene>
    <name evidence="1" type="ORF">C4B59_13125</name>
</gene>
<proteinExistence type="predicted"/>
<evidence type="ECO:0000313" key="1">
    <source>
        <dbReference type="EMBL" id="PXF58548.1"/>
    </source>
</evidence>
<keyword evidence="1" id="KW-0413">Isomerase</keyword>
<dbReference type="Proteomes" id="UP000248329">
    <property type="component" value="Unassembled WGS sequence"/>
</dbReference>
<organism evidence="1 2">
    <name type="scientific">Candidatus Methanogaster sp</name>
    <dbReference type="NCBI Taxonomy" id="3386292"/>
    <lineage>
        <taxon>Archaea</taxon>
        <taxon>Methanobacteriati</taxon>
        <taxon>Methanobacteriota</taxon>
        <taxon>Stenosarchaea group</taxon>
        <taxon>Methanomicrobia</taxon>
        <taxon>Methanosarcinales</taxon>
        <taxon>ANME-2 cluster</taxon>
        <taxon>Candidatus Methanogasteraceae</taxon>
        <taxon>Candidatus Methanogaster</taxon>
    </lineage>
</organism>
<name>A0AC61L054_9EURY</name>